<sequence length="131" mass="15681">MSSNNQINDITGIIKLLGERILKIERTLLYYNKHIKEVEDSKSFEARIANLERREKSNKIVETDLKKRIVFLEQKKTNENKTIDEEKSHLANYFRIERTKIEESQRKLIKNVELFETSIKGFEQKIRSRKL</sequence>
<proteinExistence type="predicted"/>
<dbReference type="AlphaFoldDB" id="A0A6C0EJX5"/>
<reference evidence="1" key="1">
    <citation type="journal article" date="2020" name="Nature">
        <title>Giant virus diversity and host interactions through global metagenomics.</title>
        <authorList>
            <person name="Schulz F."/>
            <person name="Roux S."/>
            <person name="Paez-Espino D."/>
            <person name="Jungbluth S."/>
            <person name="Walsh D.A."/>
            <person name="Denef V.J."/>
            <person name="McMahon K.D."/>
            <person name="Konstantinidis K.T."/>
            <person name="Eloe-Fadrosh E.A."/>
            <person name="Kyrpides N.C."/>
            <person name="Woyke T."/>
        </authorList>
    </citation>
    <scope>NUCLEOTIDE SEQUENCE</scope>
    <source>
        <strain evidence="1">GVMAG-M-3300001351-8</strain>
    </source>
</reference>
<name>A0A6C0EJX5_9ZZZZ</name>
<protein>
    <submittedName>
        <fullName evidence="1">Uncharacterized protein</fullName>
    </submittedName>
</protein>
<accession>A0A6C0EJX5</accession>
<dbReference type="EMBL" id="MN738866">
    <property type="protein sequence ID" value="QHT28961.1"/>
    <property type="molecule type" value="Genomic_DNA"/>
</dbReference>
<organism evidence="1">
    <name type="scientific">viral metagenome</name>
    <dbReference type="NCBI Taxonomy" id="1070528"/>
    <lineage>
        <taxon>unclassified sequences</taxon>
        <taxon>metagenomes</taxon>
        <taxon>organismal metagenomes</taxon>
    </lineage>
</organism>
<evidence type="ECO:0000313" key="1">
    <source>
        <dbReference type="EMBL" id="QHT28961.1"/>
    </source>
</evidence>